<name>A0AA40FYZ5_9HYME</name>
<proteinExistence type="predicted"/>
<keyword evidence="1" id="KW-1133">Transmembrane helix</keyword>
<evidence type="ECO:0000256" key="1">
    <source>
        <dbReference type="SAM" id="Phobius"/>
    </source>
</evidence>
<organism evidence="2 3">
    <name type="scientific">Melipona bicolor</name>
    <dbReference type="NCBI Taxonomy" id="60889"/>
    <lineage>
        <taxon>Eukaryota</taxon>
        <taxon>Metazoa</taxon>
        <taxon>Ecdysozoa</taxon>
        <taxon>Arthropoda</taxon>
        <taxon>Hexapoda</taxon>
        <taxon>Insecta</taxon>
        <taxon>Pterygota</taxon>
        <taxon>Neoptera</taxon>
        <taxon>Endopterygota</taxon>
        <taxon>Hymenoptera</taxon>
        <taxon>Apocrita</taxon>
        <taxon>Aculeata</taxon>
        <taxon>Apoidea</taxon>
        <taxon>Anthophila</taxon>
        <taxon>Apidae</taxon>
        <taxon>Melipona</taxon>
    </lineage>
</organism>
<keyword evidence="1" id="KW-0812">Transmembrane</keyword>
<evidence type="ECO:0000313" key="3">
    <source>
        <dbReference type="Proteomes" id="UP001177670"/>
    </source>
</evidence>
<dbReference type="AlphaFoldDB" id="A0AA40FYZ5"/>
<comment type="caution">
    <text evidence="2">The sequence shown here is derived from an EMBL/GenBank/DDBJ whole genome shotgun (WGS) entry which is preliminary data.</text>
</comment>
<dbReference type="Proteomes" id="UP001177670">
    <property type="component" value="Unassembled WGS sequence"/>
</dbReference>
<evidence type="ECO:0000313" key="2">
    <source>
        <dbReference type="EMBL" id="KAK1127987.1"/>
    </source>
</evidence>
<reference evidence="2" key="1">
    <citation type="submission" date="2021-10" db="EMBL/GenBank/DDBJ databases">
        <title>Melipona bicolor Genome sequencing and assembly.</title>
        <authorList>
            <person name="Araujo N.S."/>
            <person name="Arias M.C."/>
        </authorList>
    </citation>
    <scope>NUCLEOTIDE SEQUENCE</scope>
    <source>
        <strain evidence="2">USP_2M_L1-L4_2017</strain>
        <tissue evidence="2">Whole body</tissue>
    </source>
</reference>
<gene>
    <name evidence="2" type="ORF">K0M31_003480</name>
</gene>
<protein>
    <submittedName>
        <fullName evidence="2">Uncharacterized protein</fullName>
    </submittedName>
</protein>
<keyword evidence="1" id="KW-0472">Membrane</keyword>
<sequence>MLVDTALSSCCNAQRARISDSTGEIRINLMAGLRVGLRRPYGALARRAGGWYGGVAWTRPTGLHGWRSENASRSLVLGATRGQREAHPPALSSTSRDSIRFAWRGTIAAAHVLVHTHVHACSEQKRAPISGTLKKKRLREASLVTLSLSLALVLFYSLSMSEFSLEV</sequence>
<keyword evidence="3" id="KW-1185">Reference proteome</keyword>
<accession>A0AA40FYZ5</accession>
<dbReference type="EMBL" id="JAHYIQ010000011">
    <property type="protein sequence ID" value="KAK1127987.1"/>
    <property type="molecule type" value="Genomic_DNA"/>
</dbReference>
<feature type="transmembrane region" description="Helical" evidence="1">
    <location>
        <begin position="141"/>
        <end position="158"/>
    </location>
</feature>